<evidence type="ECO:0000313" key="6">
    <source>
        <dbReference type="EMBL" id="PVE42508.1"/>
    </source>
</evidence>
<keyword evidence="4" id="KW-0175">Coiled coil</keyword>
<evidence type="ECO:0000256" key="3">
    <source>
        <dbReference type="ARBA" id="ARBA00023125"/>
    </source>
</evidence>
<dbReference type="GO" id="GO:0009307">
    <property type="term" value="P:DNA restriction-modification system"/>
    <property type="evidence" value="ECO:0007669"/>
    <property type="project" value="UniProtKB-KW"/>
</dbReference>
<dbReference type="GO" id="GO:0003677">
    <property type="term" value="F:DNA binding"/>
    <property type="evidence" value="ECO:0007669"/>
    <property type="project" value="UniProtKB-KW"/>
</dbReference>
<evidence type="ECO:0000256" key="4">
    <source>
        <dbReference type="SAM" id="Coils"/>
    </source>
</evidence>
<feature type="domain" description="Type I restriction modification DNA specificity" evidence="5">
    <location>
        <begin position="4"/>
        <end position="175"/>
    </location>
</feature>
<keyword evidence="3" id="KW-0238">DNA-binding</keyword>
<evidence type="ECO:0000256" key="2">
    <source>
        <dbReference type="ARBA" id="ARBA00022747"/>
    </source>
</evidence>
<proteinExistence type="inferred from homology"/>
<dbReference type="CDD" id="cd17246">
    <property type="entry name" value="RMtype1_S_SonII-TRD2-CR2_like"/>
    <property type="match status" value="1"/>
</dbReference>
<sequence>MKADWKKSTLGNVLSTLKNGLNCKQSKDIAGQKISRIESISTASFDINRVGFSEISESDKAKFKLSKGDILFSHINSPIHVGKTATFNEDEDVYHGVNLLLMRPNEEVLPAYLELYLKSLFESGYWLKRCKQSVNQASVNQQDIAQVAIEYPSSVTEQRRIVSLLDEAFADIATAKANAEKNLQNARELFNSHLDAIVVHAQENGEIVALSELATDITDGDHMPPPKVEHGLPFITIGNIDKQTRTIDFSDTFKVPREYFDALKANKKPMRGDVLYTVTGSFGIPVLVEDDTEFCFQRHIGLIRSKAEVDSTWLQYLLQSPQVFNQAADGATGTAQKTVSLKVLRNLQVPRISLKDQLAYIETLRSVEAECRRLETIYRQKLTALDDLKKSLLHQAFSGQL</sequence>
<dbReference type="InterPro" id="IPR000055">
    <property type="entry name" value="Restrct_endonuc_typeI_TRD"/>
</dbReference>
<comment type="similarity">
    <text evidence="1">Belongs to the type-I restriction system S methylase family.</text>
</comment>
<dbReference type="Gene3D" id="3.90.220.20">
    <property type="entry name" value="DNA methylase specificity domains"/>
    <property type="match status" value="2"/>
</dbReference>
<keyword evidence="7" id="KW-1185">Reference proteome</keyword>
<evidence type="ECO:0000256" key="1">
    <source>
        <dbReference type="ARBA" id="ARBA00010923"/>
    </source>
</evidence>
<dbReference type="AlphaFoldDB" id="A0A2T7UD22"/>
<name>A0A2T7UD22_9BURK</name>
<organism evidence="6 7">
    <name type="scientific">Limnohabitans planktonicus II-D5</name>
    <dbReference type="NCBI Taxonomy" id="1293045"/>
    <lineage>
        <taxon>Bacteria</taxon>
        <taxon>Pseudomonadati</taxon>
        <taxon>Pseudomonadota</taxon>
        <taxon>Betaproteobacteria</taxon>
        <taxon>Burkholderiales</taxon>
        <taxon>Comamonadaceae</taxon>
        <taxon>Limnohabitans</taxon>
    </lineage>
</organism>
<dbReference type="Proteomes" id="UP000037507">
    <property type="component" value="Unassembled WGS sequence"/>
</dbReference>
<dbReference type="RefSeq" id="WP_083451281.1">
    <property type="nucleotide sequence ID" value="NZ_LFYT02000013.1"/>
</dbReference>
<evidence type="ECO:0000259" key="5">
    <source>
        <dbReference type="Pfam" id="PF01420"/>
    </source>
</evidence>
<dbReference type="InterPro" id="IPR052021">
    <property type="entry name" value="Type-I_RS_S_subunit"/>
</dbReference>
<reference evidence="6" key="1">
    <citation type="submission" date="2017-04" db="EMBL/GenBank/DDBJ databases">
        <title>Unexpected and diverse lifestyles within the genus Limnohabitans.</title>
        <authorList>
            <person name="Kasalicky V."/>
            <person name="Mehrshad M."/>
            <person name="Andrei S.-A."/>
            <person name="Salcher M."/>
            <person name="Kratochvilova H."/>
            <person name="Simek K."/>
            <person name="Ghai R."/>
        </authorList>
    </citation>
    <scope>NUCLEOTIDE SEQUENCE [LARGE SCALE GENOMIC DNA]</scope>
    <source>
        <strain evidence="6">II-D5</strain>
    </source>
</reference>
<dbReference type="EMBL" id="LFYT02000013">
    <property type="protein sequence ID" value="PVE42508.1"/>
    <property type="molecule type" value="Genomic_DNA"/>
</dbReference>
<dbReference type="Pfam" id="PF01420">
    <property type="entry name" value="Methylase_S"/>
    <property type="match status" value="1"/>
</dbReference>
<dbReference type="PANTHER" id="PTHR30408:SF12">
    <property type="entry name" value="TYPE I RESTRICTION ENZYME MJAVIII SPECIFICITY SUBUNIT"/>
    <property type="match status" value="1"/>
</dbReference>
<keyword evidence="2" id="KW-0680">Restriction system</keyword>
<dbReference type="InterPro" id="IPR044946">
    <property type="entry name" value="Restrct_endonuc_typeI_TRD_sf"/>
</dbReference>
<gene>
    <name evidence="6" type="ORF">H663_011355</name>
</gene>
<evidence type="ECO:0000313" key="7">
    <source>
        <dbReference type="Proteomes" id="UP000037507"/>
    </source>
</evidence>
<protein>
    <recommendedName>
        <fullName evidence="5">Type I restriction modification DNA specificity domain-containing protein</fullName>
    </recommendedName>
</protein>
<dbReference type="PANTHER" id="PTHR30408">
    <property type="entry name" value="TYPE-1 RESTRICTION ENZYME ECOKI SPECIFICITY PROTEIN"/>
    <property type="match status" value="1"/>
</dbReference>
<accession>A0A2T7UD22</accession>
<dbReference type="SUPFAM" id="SSF116734">
    <property type="entry name" value="DNA methylase specificity domain"/>
    <property type="match status" value="2"/>
</dbReference>
<dbReference type="OrthoDB" id="9798929at2"/>
<comment type="caution">
    <text evidence="6">The sequence shown here is derived from an EMBL/GenBank/DDBJ whole genome shotgun (WGS) entry which is preliminary data.</text>
</comment>
<feature type="coiled-coil region" evidence="4">
    <location>
        <begin position="169"/>
        <end position="196"/>
    </location>
</feature>